<dbReference type="AlphaFoldDB" id="A0A803L3H3"/>
<evidence type="ECO:0000313" key="4">
    <source>
        <dbReference type="EnsemblPlants" id="AUR62006412-RA:cds"/>
    </source>
</evidence>
<dbReference type="Proteomes" id="UP000596660">
    <property type="component" value="Unplaced"/>
</dbReference>
<protein>
    <submittedName>
        <fullName evidence="4">Uncharacterized protein</fullName>
    </submittedName>
</protein>
<dbReference type="EnsemblPlants" id="AUR62006412-RA">
    <property type="protein sequence ID" value="AUR62006412-RA:cds"/>
    <property type="gene ID" value="AUR62006412"/>
</dbReference>
<dbReference type="GO" id="GO:0003676">
    <property type="term" value="F:nucleic acid binding"/>
    <property type="evidence" value="ECO:0007669"/>
    <property type="project" value="InterPro"/>
</dbReference>
<keyword evidence="2" id="KW-0806">Transcription termination</keyword>
<dbReference type="OMA" id="WISHLKH"/>
<dbReference type="Gramene" id="AUR62006412-RA">
    <property type="protein sequence ID" value="AUR62006412-RA:cds"/>
    <property type="gene ID" value="AUR62006412"/>
</dbReference>
<dbReference type="PANTHER" id="PTHR13068:SF231">
    <property type="entry name" value="TRANSCRIPTION TERMINATION FACTOR MTERF2, CHLOROPLASTIC-LIKE"/>
    <property type="match status" value="1"/>
</dbReference>
<keyword evidence="3" id="KW-0809">Transit peptide</keyword>
<reference evidence="4" key="2">
    <citation type="submission" date="2021-03" db="UniProtKB">
        <authorList>
            <consortium name="EnsemblPlants"/>
        </authorList>
    </citation>
    <scope>IDENTIFICATION</scope>
</reference>
<dbReference type="InterPro" id="IPR038538">
    <property type="entry name" value="MTERF_sf"/>
</dbReference>
<comment type="similarity">
    <text evidence="1">Belongs to the mTERF family.</text>
</comment>
<keyword evidence="2" id="KW-0804">Transcription</keyword>
<keyword evidence="5" id="KW-1185">Reference proteome</keyword>
<evidence type="ECO:0000256" key="2">
    <source>
        <dbReference type="ARBA" id="ARBA00022472"/>
    </source>
</evidence>
<name>A0A803L3H3_CHEQI</name>
<evidence type="ECO:0000256" key="1">
    <source>
        <dbReference type="ARBA" id="ARBA00007692"/>
    </source>
</evidence>
<evidence type="ECO:0000313" key="5">
    <source>
        <dbReference type="Proteomes" id="UP000596660"/>
    </source>
</evidence>
<organism evidence="4 5">
    <name type="scientific">Chenopodium quinoa</name>
    <name type="common">Quinoa</name>
    <dbReference type="NCBI Taxonomy" id="63459"/>
    <lineage>
        <taxon>Eukaryota</taxon>
        <taxon>Viridiplantae</taxon>
        <taxon>Streptophyta</taxon>
        <taxon>Embryophyta</taxon>
        <taxon>Tracheophyta</taxon>
        <taxon>Spermatophyta</taxon>
        <taxon>Magnoliopsida</taxon>
        <taxon>eudicotyledons</taxon>
        <taxon>Gunneridae</taxon>
        <taxon>Pentapetalae</taxon>
        <taxon>Caryophyllales</taxon>
        <taxon>Chenopodiaceae</taxon>
        <taxon>Chenopodioideae</taxon>
        <taxon>Atripliceae</taxon>
        <taxon>Chenopodium</taxon>
    </lineage>
</organism>
<dbReference type="SMART" id="SM00733">
    <property type="entry name" value="Mterf"/>
    <property type="match status" value="4"/>
</dbReference>
<dbReference type="InterPro" id="IPR003690">
    <property type="entry name" value="MTERF"/>
</dbReference>
<dbReference type="Gene3D" id="1.25.70.10">
    <property type="entry name" value="Transcription termination factor 3, mitochondrial"/>
    <property type="match status" value="1"/>
</dbReference>
<dbReference type="GO" id="GO:0006353">
    <property type="term" value="P:DNA-templated transcription termination"/>
    <property type="evidence" value="ECO:0007669"/>
    <property type="project" value="UniProtKB-KW"/>
</dbReference>
<accession>A0A803L3H3</accession>
<evidence type="ECO:0000256" key="3">
    <source>
        <dbReference type="ARBA" id="ARBA00022946"/>
    </source>
</evidence>
<sequence length="345" mass="39061">MGFSNHQSLSTSATLASRRRVSGAKLAIDWVEKAESVIHFLKQIGFQQSDIRKIVSDEPRILLSRVSQTLKPKIKLLNDLGLSGSDLVQAVVRHPVILRQRLGPAIHAFRTVLGSDENVVRAINNSHWIQFSKAANNLIPNVELLQSYSGISGEKIQKHIIRHPSLYCMTTDLFRKILTRVENKLGIPPNSVMLFYGIKCVAQLSDQSIDDKCEIFKSFGWTQSDVMELIRRNPLCLTSTEEKLKEKLDFLINQLGYKPDYLAFQASFFTYSIEKRLLPRHQVLQVLKEKGLIKEHHLLSSASILTEANFLKKFIFPFEEIHEVYAQLTGSTVESLGAGRVKGHI</sequence>
<dbReference type="PANTHER" id="PTHR13068">
    <property type="entry name" value="CGI-12 PROTEIN-RELATED"/>
    <property type="match status" value="1"/>
</dbReference>
<proteinExistence type="inferred from homology"/>
<reference evidence="4" key="1">
    <citation type="journal article" date="2017" name="Nature">
        <title>The genome of Chenopodium quinoa.</title>
        <authorList>
            <person name="Jarvis D.E."/>
            <person name="Ho Y.S."/>
            <person name="Lightfoot D.J."/>
            <person name="Schmoeckel S.M."/>
            <person name="Li B."/>
            <person name="Borm T.J.A."/>
            <person name="Ohyanagi H."/>
            <person name="Mineta K."/>
            <person name="Michell C.T."/>
            <person name="Saber N."/>
            <person name="Kharbatia N.M."/>
            <person name="Rupper R.R."/>
            <person name="Sharp A.R."/>
            <person name="Dally N."/>
            <person name="Boughton B.A."/>
            <person name="Woo Y.H."/>
            <person name="Gao G."/>
            <person name="Schijlen E.G.W.M."/>
            <person name="Guo X."/>
            <person name="Momin A.A."/>
            <person name="Negrao S."/>
            <person name="Al-Babili S."/>
            <person name="Gehring C."/>
            <person name="Roessner U."/>
            <person name="Jung C."/>
            <person name="Murphy K."/>
            <person name="Arold S.T."/>
            <person name="Gojobori T."/>
            <person name="van der Linden C.G."/>
            <person name="van Loo E.N."/>
            <person name="Jellen E.N."/>
            <person name="Maughan P.J."/>
            <person name="Tester M."/>
        </authorList>
    </citation>
    <scope>NUCLEOTIDE SEQUENCE [LARGE SCALE GENOMIC DNA]</scope>
    <source>
        <strain evidence="4">cv. PI 614886</strain>
    </source>
</reference>
<keyword evidence="2" id="KW-0805">Transcription regulation</keyword>
<dbReference type="Pfam" id="PF02536">
    <property type="entry name" value="mTERF"/>
    <property type="match status" value="1"/>
</dbReference>